<feature type="compositionally biased region" description="Low complexity" evidence="1">
    <location>
        <begin position="20"/>
        <end position="36"/>
    </location>
</feature>
<dbReference type="OrthoDB" id="5616008at2"/>
<reference evidence="3 4" key="1">
    <citation type="submission" date="2016-11" db="EMBL/GenBank/DDBJ databases">
        <authorList>
            <person name="Jaros S."/>
            <person name="Januszkiewicz K."/>
            <person name="Wedrychowicz H."/>
        </authorList>
    </citation>
    <scope>NUCLEOTIDE SEQUENCE [LARGE SCALE GENOMIC DNA]</scope>
    <source>
        <strain evidence="3 4">DSM 17737</strain>
    </source>
</reference>
<dbReference type="AlphaFoldDB" id="A0A1N6DYA1"/>
<gene>
    <name evidence="3" type="ORF">SAMN05443662_0485</name>
</gene>
<feature type="compositionally biased region" description="Low complexity" evidence="1">
    <location>
        <begin position="243"/>
        <end position="254"/>
    </location>
</feature>
<feature type="transmembrane region" description="Helical" evidence="2">
    <location>
        <begin position="102"/>
        <end position="124"/>
    </location>
</feature>
<feature type="region of interest" description="Disordered" evidence="1">
    <location>
        <begin position="204"/>
        <end position="254"/>
    </location>
</feature>
<keyword evidence="2" id="KW-0472">Membrane</keyword>
<evidence type="ECO:0000313" key="4">
    <source>
        <dbReference type="Proteomes" id="UP000198461"/>
    </source>
</evidence>
<dbReference type="STRING" id="364032.SAMN05443662_0485"/>
<evidence type="ECO:0000313" key="3">
    <source>
        <dbReference type="EMBL" id="SIN75745.1"/>
    </source>
</evidence>
<organism evidence="3 4">
    <name type="scientific">Sulfurivirga caldicuralii</name>
    <dbReference type="NCBI Taxonomy" id="364032"/>
    <lineage>
        <taxon>Bacteria</taxon>
        <taxon>Pseudomonadati</taxon>
        <taxon>Pseudomonadota</taxon>
        <taxon>Gammaproteobacteria</taxon>
        <taxon>Thiotrichales</taxon>
        <taxon>Piscirickettsiaceae</taxon>
        <taxon>Sulfurivirga</taxon>
    </lineage>
</organism>
<evidence type="ECO:0000256" key="1">
    <source>
        <dbReference type="SAM" id="MobiDB-lite"/>
    </source>
</evidence>
<name>A0A1N6DYA1_9GAMM</name>
<dbReference type="Proteomes" id="UP000198461">
    <property type="component" value="Unassembled WGS sequence"/>
</dbReference>
<sequence>MKDTADDLLQELESLEDSDAATPAPDQAQATAPATSPLETLLEATQLAQEAAEEAQIAAERSLTLAKEEKESIIEMSEALGAWRHASRSAIEDVRAARRHMAIMMGVSLIFGAVAMGVTGWMMYQIKYEAESAKADILDLMQTQFTLFNQKTGIKVDELASLIESMQAEVQRMIKESAAGLQQHVTPVTIIGGTAADTHVMQPEHVHGPAQPDAGDHHPSGAPQSAHETAHHPVTAAHHKAAARPTATHTTPHTGHVAKPVEAAHAPGNAVDTHAILARLDTLEQELTALLKQQQRSHITPAPQAAPASKDLAELRKLLLEQDKQLRIIRSALWKLRQQKTLSGGAPSADKNTDLQELKQAIETLTEQVNQLRDQQEALQETVEKLKQETSKLNQPYRYKAPPLHLD</sequence>
<dbReference type="RefSeq" id="WP_074200788.1">
    <property type="nucleotide sequence ID" value="NZ_FSRE01000001.1"/>
</dbReference>
<feature type="region of interest" description="Disordered" evidence="1">
    <location>
        <begin position="387"/>
        <end position="407"/>
    </location>
</feature>
<keyword evidence="4" id="KW-1185">Reference proteome</keyword>
<evidence type="ECO:0000256" key="2">
    <source>
        <dbReference type="SAM" id="Phobius"/>
    </source>
</evidence>
<dbReference type="Gene3D" id="1.20.5.190">
    <property type="match status" value="1"/>
</dbReference>
<keyword evidence="2" id="KW-0812">Transmembrane</keyword>
<feature type="compositionally biased region" description="Acidic residues" evidence="1">
    <location>
        <begin position="1"/>
        <end position="19"/>
    </location>
</feature>
<feature type="region of interest" description="Disordered" evidence="1">
    <location>
        <begin position="1"/>
        <end position="36"/>
    </location>
</feature>
<dbReference type="EMBL" id="FSRE01000001">
    <property type="protein sequence ID" value="SIN75745.1"/>
    <property type="molecule type" value="Genomic_DNA"/>
</dbReference>
<keyword evidence="2" id="KW-1133">Transmembrane helix</keyword>
<accession>A0A1N6DYA1</accession>
<protein>
    <submittedName>
        <fullName evidence="3">Uncharacterized protein</fullName>
    </submittedName>
</protein>
<proteinExistence type="predicted"/>